<dbReference type="EMBL" id="FONA01000002">
    <property type="protein sequence ID" value="SFD80434.1"/>
    <property type="molecule type" value="Genomic_DNA"/>
</dbReference>
<dbReference type="eggNOG" id="COG2253">
    <property type="taxonomic scope" value="Bacteria"/>
</dbReference>
<accession>A0A1I1VBY8</accession>
<dbReference type="Pfam" id="PF08843">
    <property type="entry name" value="AbiEii"/>
    <property type="match status" value="1"/>
</dbReference>
<sequence>MKLHENQELFREAVLATSQMMEIPEIYVEKDYWVTLALYRIFHSEMAKEIVFKGGTALSKCYKLIERFSEDIDVVVLRKEGENDNQMKKKIRAAGKIVEAVMPEIAIPGLTNKMGNIRKTVHQYEKLFDGNFGQVREHIVFEATWLGSFEPFTRGFISSYIGDMMKRNQLNDLIFEYGLDAFELQVLSKERTICEKIMSLARFSFMENPYENLANKIRHIYDIHMMLKNKEINSFFKSEQFDEMMMKVGNDDFISYKNNNEWLKTHPSEAIIFCNPEKTWENIKFVYRTKFRELVIGKLPREVELIESLKTVFNRLQQVKWNPQFPVV</sequence>
<keyword evidence="2" id="KW-1185">Reference proteome</keyword>
<organism evidence="1 2">
    <name type="scientific">Thermophagus xiamenensis</name>
    <dbReference type="NCBI Taxonomy" id="385682"/>
    <lineage>
        <taxon>Bacteria</taxon>
        <taxon>Pseudomonadati</taxon>
        <taxon>Bacteroidota</taxon>
        <taxon>Bacteroidia</taxon>
        <taxon>Marinilabiliales</taxon>
        <taxon>Marinilabiliaceae</taxon>
        <taxon>Thermophagus</taxon>
    </lineage>
</organism>
<dbReference type="Proteomes" id="UP000181976">
    <property type="component" value="Unassembled WGS sequence"/>
</dbReference>
<evidence type="ECO:0000313" key="1">
    <source>
        <dbReference type="EMBL" id="SFD80434.1"/>
    </source>
</evidence>
<dbReference type="Gene3D" id="3.10.450.620">
    <property type="entry name" value="JHP933, nucleotidyltransferase-like core domain"/>
    <property type="match status" value="1"/>
</dbReference>
<dbReference type="InParanoid" id="A0A1I1VBY8"/>
<dbReference type="RefSeq" id="WP_010527912.1">
    <property type="nucleotide sequence ID" value="NZ_AFSL01000065.1"/>
</dbReference>
<protein>
    <submittedName>
        <fullName evidence="1">Nucleotidyl transferase AbiEii toxin, Type IV TA system</fullName>
    </submittedName>
</protein>
<reference evidence="1 2" key="1">
    <citation type="submission" date="2016-10" db="EMBL/GenBank/DDBJ databases">
        <authorList>
            <person name="de Groot N.N."/>
        </authorList>
    </citation>
    <scope>NUCLEOTIDE SEQUENCE [LARGE SCALE GENOMIC DNA]</scope>
    <source>
        <strain evidence="1 2">DSM 19012</strain>
    </source>
</reference>
<gene>
    <name evidence="1" type="ORF">SAMN05444380_102116</name>
</gene>
<name>A0A1I1VBY8_9BACT</name>
<dbReference type="OrthoDB" id="9780929at2"/>
<dbReference type="AlphaFoldDB" id="A0A1I1VBY8"/>
<keyword evidence="1" id="KW-0808">Transferase</keyword>
<dbReference type="STRING" id="385682.SAMN05444380_102116"/>
<evidence type="ECO:0000313" key="2">
    <source>
        <dbReference type="Proteomes" id="UP000181976"/>
    </source>
</evidence>
<dbReference type="InterPro" id="IPR014942">
    <property type="entry name" value="AbiEii"/>
</dbReference>
<proteinExistence type="predicted"/>
<dbReference type="GO" id="GO:0016740">
    <property type="term" value="F:transferase activity"/>
    <property type="evidence" value="ECO:0007669"/>
    <property type="project" value="UniProtKB-KW"/>
</dbReference>